<name>W0TWB1_9CAUD</name>
<keyword evidence="2" id="KW-0540">Nuclease</keyword>
<dbReference type="GO" id="GO:0004519">
    <property type="term" value="F:endonuclease activity"/>
    <property type="evidence" value="ECO:0007669"/>
    <property type="project" value="UniProtKB-KW"/>
</dbReference>
<feature type="domain" description="HNH nuclease" evidence="1">
    <location>
        <begin position="95"/>
        <end position="146"/>
    </location>
</feature>
<sequence length="160" mass="18806">MSKVYEKDNNDFSSIIANNYTYSDCLRELGLSTNGGDSLRILKRRIEELGINTEHFDASKSKLYKKHKVQNCYSLEEILIKDSNYSNISRLKKRLVKENLLTYKCYICNISSWRNKDITLQLDHINGNRRDHRIENLRFLCPNCHSQTETYAGRNTKGKY</sequence>
<dbReference type="OrthoDB" id="27871at10239"/>
<dbReference type="EMBL" id="AB903967">
    <property type="protein sequence ID" value="BAO47101.1"/>
    <property type="molecule type" value="Genomic_DNA"/>
</dbReference>
<dbReference type="CDD" id="cd00085">
    <property type="entry name" value="HNHc"/>
    <property type="match status" value="1"/>
</dbReference>
<dbReference type="GeneID" id="18500149"/>
<evidence type="ECO:0000313" key="3">
    <source>
        <dbReference type="Proteomes" id="UP000019126"/>
    </source>
</evidence>
<dbReference type="KEGG" id="vg:18500149"/>
<evidence type="ECO:0000313" key="2">
    <source>
        <dbReference type="EMBL" id="BAO47101.1"/>
    </source>
</evidence>
<accession>W0TWB1</accession>
<keyword evidence="3" id="KW-1185">Reference proteome</keyword>
<dbReference type="RefSeq" id="YP_009006725.1">
    <property type="nucleotide sequence ID" value="NC_023573.1"/>
</dbReference>
<keyword evidence="2" id="KW-0255">Endonuclease</keyword>
<reference evidence="2 3" key="1">
    <citation type="submission" date="2014-01" db="EMBL/GenBank/DDBJ databases">
        <title>Genomic analysis and determination of host recognition proteins in staphylococcal Twort-like phages.</title>
        <authorList>
            <person name="Takeuchi I."/>
            <person name="Osada K."/>
            <person name="Asakawa H."/>
            <person name="Miyanaga K."/>
            <person name="Tanji Y."/>
        </authorList>
    </citation>
    <scope>NUCLEOTIDE SEQUENCE [LARGE SCALE GENOMIC DNA]</scope>
    <source>
        <strain evidence="2">PhiSA012</strain>
    </source>
</reference>
<dbReference type="SMART" id="SM00507">
    <property type="entry name" value="HNHc"/>
    <property type="match status" value="1"/>
</dbReference>
<evidence type="ECO:0000259" key="1">
    <source>
        <dbReference type="SMART" id="SM00507"/>
    </source>
</evidence>
<protein>
    <submittedName>
        <fullName evidence="2">HNH endonuclease</fullName>
    </submittedName>
</protein>
<dbReference type="InterPro" id="IPR003615">
    <property type="entry name" value="HNH_nuc"/>
</dbReference>
<dbReference type="Proteomes" id="UP000019126">
    <property type="component" value="Segment"/>
</dbReference>
<proteinExistence type="predicted"/>
<keyword evidence="2" id="KW-0378">Hydrolase</keyword>
<organism evidence="2 3">
    <name type="scientific">Staphylococcus phage phiSA12</name>
    <dbReference type="NCBI Taxonomy" id="1450142"/>
    <lineage>
        <taxon>Viruses</taxon>
        <taxon>Duplodnaviria</taxon>
        <taxon>Heunggongvirae</taxon>
        <taxon>Uroviricota</taxon>
        <taxon>Caudoviricetes</taxon>
        <taxon>Herelleviridae</taxon>
        <taxon>Twortvirinae</taxon>
        <taxon>Kayvirus</taxon>
        <taxon>Kayvirus SA12</taxon>
    </lineage>
</organism>